<protein>
    <submittedName>
        <fullName evidence="1">Uncharacterized protein</fullName>
    </submittedName>
</protein>
<keyword evidence="2" id="KW-1185">Reference proteome</keyword>
<name>A0A3P1C3H4_9BACT</name>
<evidence type="ECO:0000313" key="2">
    <source>
        <dbReference type="Proteomes" id="UP000271925"/>
    </source>
</evidence>
<proteinExistence type="predicted"/>
<dbReference type="Proteomes" id="UP000271925">
    <property type="component" value="Unassembled WGS sequence"/>
</dbReference>
<dbReference type="EMBL" id="RQJO01000007">
    <property type="protein sequence ID" value="RRB07819.1"/>
    <property type="molecule type" value="Genomic_DNA"/>
</dbReference>
<evidence type="ECO:0000313" key="1">
    <source>
        <dbReference type="EMBL" id="RRB07819.1"/>
    </source>
</evidence>
<sequence length="71" mass="7883">MKKTFPKWKGFIAIGTGCYFYSFDYQSSSVADLTLALHWMRELLSIGELKTGSGLEPVLVTMFSAVVPTTD</sequence>
<gene>
    <name evidence="1" type="ORF">EHT25_08605</name>
</gene>
<dbReference type="RefSeq" id="WP_124873287.1">
    <property type="nucleotide sequence ID" value="NZ_RQJO01000007.1"/>
</dbReference>
<comment type="caution">
    <text evidence="1">The sequence shown here is derived from an EMBL/GenBank/DDBJ whole genome shotgun (WGS) entry which is preliminary data.</text>
</comment>
<reference evidence="1 2" key="1">
    <citation type="submission" date="2018-11" db="EMBL/GenBank/DDBJ databases">
        <authorList>
            <person name="Zhou Z."/>
            <person name="Wang G."/>
        </authorList>
    </citation>
    <scope>NUCLEOTIDE SEQUENCE [LARGE SCALE GENOMIC DNA]</scope>
    <source>
        <strain evidence="1 2">KCTC52004</strain>
    </source>
</reference>
<dbReference type="AlphaFoldDB" id="A0A3P1C3H4"/>
<accession>A0A3P1C3H4</accession>
<organism evidence="1 2">
    <name type="scientific">Larkinella rosea</name>
    <dbReference type="NCBI Taxonomy" id="2025312"/>
    <lineage>
        <taxon>Bacteria</taxon>
        <taxon>Pseudomonadati</taxon>
        <taxon>Bacteroidota</taxon>
        <taxon>Cytophagia</taxon>
        <taxon>Cytophagales</taxon>
        <taxon>Spirosomataceae</taxon>
        <taxon>Larkinella</taxon>
    </lineage>
</organism>